<evidence type="ECO:0000313" key="3">
    <source>
        <dbReference type="Proteomes" id="UP000286715"/>
    </source>
</evidence>
<protein>
    <submittedName>
        <fullName evidence="2">Uncharacterized protein</fullName>
    </submittedName>
</protein>
<keyword evidence="1" id="KW-0812">Transmembrane</keyword>
<evidence type="ECO:0000256" key="1">
    <source>
        <dbReference type="SAM" id="Phobius"/>
    </source>
</evidence>
<comment type="caution">
    <text evidence="2">The sequence shown here is derived from an EMBL/GenBank/DDBJ whole genome shotgun (WGS) entry which is preliminary data.</text>
</comment>
<feature type="transmembrane region" description="Helical" evidence="1">
    <location>
        <begin position="65"/>
        <end position="86"/>
    </location>
</feature>
<dbReference type="RefSeq" id="WP_124397759.1">
    <property type="nucleotide sequence ID" value="NZ_BHZE01000009.1"/>
</dbReference>
<sequence length="122" mass="14276">MKERTALLYLSVFTALLLLVHFALSYTFNSSYPKFLMYSYLLIFSISFFEILSLRVRNTSYSNTVPYVVLGMSLVKMLLSILWIFLAISKGWIPTGAVMVHFFIPYFLMLAITSWLMIRMMR</sequence>
<gene>
    <name evidence="2" type="ORF">JCM31826_11770</name>
</gene>
<dbReference type="AlphaFoldDB" id="A0A401XKX8"/>
<keyword evidence="1" id="KW-1133">Transmembrane helix</keyword>
<dbReference type="OrthoDB" id="9968387at2"/>
<organism evidence="2 3">
    <name type="scientific">Thermaurantimonas aggregans</name>
    <dbReference type="NCBI Taxonomy" id="2173829"/>
    <lineage>
        <taxon>Bacteria</taxon>
        <taxon>Pseudomonadati</taxon>
        <taxon>Bacteroidota</taxon>
        <taxon>Flavobacteriia</taxon>
        <taxon>Flavobacteriales</taxon>
        <taxon>Schleiferiaceae</taxon>
        <taxon>Thermaurantimonas</taxon>
    </lineage>
</organism>
<dbReference type="Proteomes" id="UP000286715">
    <property type="component" value="Unassembled WGS sequence"/>
</dbReference>
<keyword evidence="1" id="KW-0472">Membrane</keyword>
<feature type="transmembrane region" description="Helical" evidence="1">
    <location>
        <begin position="98"/>
        <end position="118"/>
    </location>
</feature>
<dbReference type="EMBL" id="BHZE01000009">
    <property type="protein sequence ID" value="GCD77695.1"/>
    <property type="molecule type" value="Genomic_DNA"/>
</dbReference>
<reference evidence="2 3" key="1">
    <citation type="submission" date="2018-11" db="EMBL/GenBank/DDBJ databases">
        <title>Schleiferia aggregans sp. nov., a moderately thermophilic heterotrophic bacterium isolated from microbial mats at a terrestrial hot spring.</title>
        <authorList>
            <person name="Iino T."/>
            <person name="Ohkuma M."/>
            <person name="Haruta S."/>
        </authorList>
    </citation>
    <scope>NUCLEOTIDE SEQUENCE [LARGE SCALE GENOMIC DNA]</scope>
    <source>
        <strain evidence="2 3">LA</strain>
    </source>
</reference>
<feature type="transmembrane region" description="Helical" evidence="1">
    <location>
        <begin position="35"/>
        <end position="53"/>
    </location>
</feature>
<accession>A0A401XKX8</accession>
<proteinExistence type="predicted"/>
<name>A0A401XKX8_9FLAO</name>
<evidence type="ECO:0000313" key="2">
    <source>
        <dbReference type="EMBL" id="GCD77695.1"/>
    </source>
</evidence>
<keyword evidence="3" id="KW-1185">Reference proteome</keyword>